<proteinExistence type="predicted"/>
<sequence>MKKIFYVPTFFLSLHITAQNYTVAQVEKTDDPKVVANFIKYNPNHQRTPEFKRKLYAMINSDKPAVAKPTVQPINKKEVATAIKKDVAKDGTVSEKNKKTAELLTHLFNNDPNKKDAYIHIRNRSKCNLIVKISGRKFYNLTVPANNDNYILVPKGTYTLTTSVCDAKYSSVKNIQKDTEITLNTRTK</sequence>
<dbReference type="AlphaFoldDB" id="A0A239XAX3"/>
<dbReference type="Proteomes" id="UP000215196">
    <property type="component" value="Chromosome 1"/>
</dbReference>
<evidence type="ECO:0000313" key="3">
    <source>
        <dbReference type="Proteomes" id="UP000215196"/>
    </source>
</evidence>
<protein>
    <recommendedName>
        <fullName evidence="1">DUF6759 domain-containing protein</fullName>
    </recommendedName>
</protein>
<organism evidence="2 3">
    <name type="scientific">Chryseobacterium taklimakanense</name>
    <dbReference type="NCBI Taxonomy" id="536441"/>
    <lineage>
        <taxon>Bacteria</taxon>
        <taxon>Pseudomonadati</taxon>
        <taxon>Bacteroidota</taxon>
        <taxon>Flavobacteriia</taxon>
        <taxon>Flavobacteriales</taxon>
        <taxon>Weeksellaceae</taxon>
        <taxon>Chryseobacterium group</taxon>
        <taxon>Chryseobacterium</taxon>
    </lineage>
</organism>
<accession>A0A239XAX3</accession>
<dbReference type="KEGG" id="ctak:4412677_01321"/>
<feature type="domain" description="DUF6759" evidence="1">
    <location>
        <begin position="94"/>
        <end position="185"/>
    </location>
</feature>
<evidence type="ECO:0000313" key="2">
    <source>
        <dbReference type="EMBL" id="SNV43815.1"/>
    </source>
</evidence>
<dbReference type="EMBL" id="LT906465">
    <property type="protein sequence ID" value="SNV43815.1"/>
    <property type="molecule type" value="Genomic_DNA"/>
</dbReference>
<dbReference type="Pfam" id="PF20545">
    <property type="entry name" value="DUF6759"/>
    <property type="match status" value="1"/>
</dbReference>
<dbReference type="RefSeq" id="WP_095071632.1">
    <property type="nucleotide sequence ID" value="NZ_LT906465.1"/>
</dbReference>
<reference evidence="2 3" key="1">
    <citation type="submission" date="2017-06" db="EMBL/GenBank/DDBJ databases">
        <authorList>
            <consortium name="Pathogen Informatics"/>
        </authorList>
    </citation>
    <scope>NUCLEOTIDE SEQUENCE [LARGE SCALE GENOMIC DNA]</scope>
    <source>
        <strain evidence="2 3">NCTC13490</strain>
    </source>
</reference>
<gene>
    <name evidence="2" type="ORF">SAMEA4412677_01321</name>
</gene>
<keyword evidence="3" id="KW-1185">Reference proteome</keyword>
<dbReference type="InterPro" id="IPR046647">
    <property type="entry name" value="DUF6759"/>
</dbReference>
<evidence type="ECO:0000259" key="1">
    <source>
        <dbReference type="Pfam" id="PF20545"/>
    </source>
</evidence>
<name>A0A239XAX3_9FLAO</name>